<evidence type="ECO:0000256" key="2">
    <source>
        <dbReference type="ARBA" id="ARBA00022654"/>
    </source>
</evidence>
<keyword evidence="6 8" id="KW-1133">Transmembrane helix</keyword>
<sequence>MEILLKGFREDVLAEYMVRKLKERQELTRIQELKCKLGIEVCLINLGKAVPVYLTAFLLHSVWLTFIFHSAYLLVRVYARGIHAQKSSTCTLISIFLFGILPIIIRDISISESMFWIGILAVYICLYKYAPQDTEKNRVNDKALRVKLRNRAIIGYSICVAVMVSTSSQLVINQVFFGSLLAVCCILPLTYKLLKK</sequence>
<accession>A0A1H9QPS2</accession>
<evidence type="ECO:0000256" key="7">
    <source>
        <dbReference type="ARBA" id="ARBA00023136"/>
    </source>
</evidence>
<dbReference type="GO" id="GO:0016020">
    <property type="term" value="C:membrane"/>
    <property type="evidence" value="ECO:0007669"/>
    <property type="project" value="InterPro"/>
</dbReference>
<evidence type="ECO:0000256" key="4">
    <source>
        <dbReference type="ARBA" id="ARBA00022692"/>
    </source>
</evidence>
<organism evidence="9 10">
    <name type="scientific">Lysinibacillus fusiformis</name>
    <dbReference type="NCBI Taxonomy" id="28031"/>
    <lineage>
        <taxon>Bacteria</taxon>
        <taxon>Bacillati</taxon>
        <taxon>Bacillota</taxon>
        <taxon>Bacilli</taxon>
        <taxon>Bacillales</taxon>
        <taxon>Bacillaceae</taxon>
        <taxon>Lysinibacillus</taxon>
    </lineage>
</organism>
<evidence type="ECO:0000256" key="6">
    <source>
        <dbReference type="ARBA" id="ARBA00022989"/>
    </source>
</evidence>
<evidence type="ECO:0000256" key="3">
    <source>
        <dbReference type="ARBA" id="ARBA00022670"/>
    </source>
</evidence>
<feature type="transmembrane region" description="Helical" evidence="8">
    <location>
        <begin position="114"/>
        <end position="131"/>
    </location>
</feature>
<keyword evidence="3" id="KW-0645">Protease</keyword>
<keyword evidence="1" id="KW-1003">Cell membrane</keyword>
<name>A0A1H9QPS2_9BACI</name>
<feature type="transmembrane region" description="Helical" evidence="8">
    <location>
        <begin position="53"/>
        <end position="75"/>
    </location>
</feature>
<feature type="transmembrane region" description="Helical" evidence="8">
    <location>
        <begin position="152"/>
        <end position="170"/>
    </location>
</feature>
<dbReference type="InterPro" id="IPR006741">
    <property type="entry name" value="AgrB"/>
</dbReference>
<dbReference type="EMBL" id="FOEL01000019">
    <property type="protein sequence ID" value="SER61829.1"/>
    <property type="molecule type" value="Genomic_DNA"/>
</dbReference>
<keyword evidence="5" id="KW-0378">Hydrolase</keyword>
<evidence type="ECO:0000313" key="9">
    <source>
        <dbReference type="EMBL" id="SER61829.1"/>
    </source>
</evidence>
<keyword evidence="4 8" id="KW-0812">Transmembrane</keyword>
<keyword evidence="7 8" id="KW-0472">Membrane</keyword>
<dbReference type="GO" id="GO:0009372">
    <property type="term" value="P:quorum sensing"/>
    <property type="evidence" value="ECO:0007669"/>
    <property type="project" value="UniProtKB-KW"/>
</dbReference>
<dbReference type="RefSeq" id="WP_043990601.1">
    <property type="nucleotide sequence ID" value="NZ_BJOM01000003.1"/>
</dbReference>
<dbReference type="SMART" id="SM00793">
    <property type="entry name" value="AgrB"/>
    <property type="match status" value="1"/>
</dbReference>
<dbReference type="GO" id="GO:0006508">
    <property type="term" value="P:proteolysis"/>
    <property type="evidence" value="ECO:0007669"/>
    <property type="project" value="UniProtKB-KW"/>
</dbReference>
<feature type="transmembrane region" description="Helical" evidence="8">
    <location>
        <begin position="176"/>
        <end position="194"/>
    </location>
</feature>
<keyword evidence="2" id="KW-0673">Quorum sensing</keyword>
<dbReference type="AlphaFoldDB" id="A0A1H9QPS2"/>
<evidence type="ECO:0000313" key="10">
    <source>
        <dbReference type="Proteomes" id="UP000199410"/>
    </source>
</evidence>
<evidence type="ECO:0000256" key="8">
    <source>
        <dbReference type="SAM" id="Phobius"/>
    </source>
</evidence>
<dbReference type="GO" id="GO:0008233">
    <property type="term" value="F:peptidase activity"/>
    <property type="evidence" value="ECO:0007669"/>
    <property type="project" value="UniProtKB-KW"/>
</dbReference>
<comment type="caution">
    <text evidence="9">The sequence shown here is derived from an EMBL/GenBank/DDBJ whole genome shotgun (WGS) entry which is preliminary data.</text>
</comment>
<proteinExistence type="predicted"/>
<dbReference type="Pfam" id="PF04647">
    <property type="entry name" value="AgrB"/>
    <property type="match status" value="1"/>
</dbReference>
<gene>
    <name evidence="9" type="ORF">SAMN02787113_04219</name>
</gene>
<reference evidence="9 10" key="1">
    <citation type="submission" date="2016-10" db="EMBL/GenBank/DDBJ databases">
        <authorList>
            <person name="Varghese N."/>
            <person name="Submissions S."/>
        </authorList>
    </citation>
    <scope>NUCLEOTIDE SEQUENCE [LARGE SCALE GENOMIC DNA]</scope>
    <source>
        <strain evidence="9 10">TC-13</strain>
    </source>
</reference>
<evidence type="ECO:0000256" key="5">
    <source>
        <dbReference type="ARBA" id="ARBA00022801"/>
    </source>
</evidence>
<evidence type="ECO:0000256" key="1">
    <source>
        <dbReference type="ARBA" id="ARBA00022475"/>
    </source>
</evidence>
<dbReference type="Proteomes" id="UP000199410">
    <property type="component" value="Unassembled WGS sequence"/>
</dbReference>
<protein>
    <submittedName>
        <fullName evidence="9">Accessory gene regulator B</fullName>
    </submittedName>
</protein>
<feature type="transmembrane region" description="Helical" evidence="8">
    <location>
        <begin position="87"/>
        <end position="108"/>
    </location>
</feature>